<comment type="caution">
    <text evidence="1">The sequence shown here is derived from an EMBL/GenBank/DDBJ whole genome shotgun (WGS) entry which is preliminary data.</text>
</comment>
<name>A1ZIM0_MICM2</name>
<gene>
    <name evidence="1" type="ORF">M23134_05761</name>
</gene>
<evidence type="ECO:0000313" key="2">
    <source>
        <dbReference type="Proteomes" id="UP000004095"/>
    </source>
</evidence>
<protein>
    <submittedName>
        <fullName evidence="1">Uncharacterized protein</fullName>
    </submittedName>
</protein>
<dbReference type="AlphaFoldDB" id="A1ZIM0"/>
<proteinExistence type="predicted"/>
<reference evidence="1 2" key="1">
    <citation type="submission" date="2007-01" db="EMBL/GenBank/DDBJ databases">
        <authorList>
            <person name="Haygood M."/>
            <person name="Podell S."/>
            <person name="Anderson C."/>
            <person name="Hopkinson B."/>
            <person name="Roe K."/>
            <person name="Barbeau K."/>
            <person name="Gaasterland T."/>
            <person name="Ferriera S."/>
            <person name="Johnson J."/>
            <person name="Kravitz S."/>
            <person name="Beeson K."/>
            <person name="Sutton G."/>
            <person name="Rogers Y.-H."/>
            <person name="Friedman R."/>
            <person name="Frazier M."/>
            <person name="Venter J.C."/>
        </authorList>
    </citation>
    <scope>NUCLEOTIDE SEQUENCE [LARGE SCALE GENOMIC DNA]</scope>
    <source>
        <strain evidence="1 2">ATCC 23134</strain>
    </source>
</reference>
<dbReference type="Proteomes" id="UP000004095">
    <property type="component" value="Unassembled WGS sequence"/>
</dbReference>
<accession>A1ZIM0</accession>
<dbReference type="EMBL" id="AAWS01000009">
    <property type="protein sequence ID" value="EAY29888.1"/>
    <property type="molecule type" value="Genomic_DNA"/>
</dbReference>
<evidence type="ECO:0000313" key="1">
    <source>
        <dbReference type="EMBL" id="EAY29888.1"/>
    </source>
</evidence>
<keyword evidence="2" id="KW-1185">Reference proteome</keyword>
<organism evidence="1 2">
    <name type="scientific">Microscilla marina ATCC 23134</name>
    <dbReference type="NCBI Taxonomy" id="313606"/>
    <lineage>
        <taxon>Bacteria</taxon>
        <taxon>Pseudomonadati</taxon>
        <taxon>Bacteroidota</taxon>
        <taxon>Cytophagia</taxon>
        <taxon>Cytophagales</taxon>
        <taxon>Microscillaceae</taxon>
        <taxon>Microscilla</taxon>
    </lineage>
</organism>
<sequence length="117" mass="13892">MKGKTIKEYIKHIEIKKDFSQSYIYILKKNTVHELIENLNEYSAFLKKNYTPYLKDTTSWSKRYIKVLPQANQKNPTDFTTFYFRATSPEEAIVILNTLQLGILQEALEIQRKILKE</sequence>